<accession>A0A067KCR3</accession>
<reference evidence="2 3" key="1">
    <citation type="journal article" date="2014" name="PLoS ONE">
        <title>Global Analysis of Gene Expression Profiles in Physic Nut (Jatropha curcas L.) Seedlings Exposed to Salt Stress.</title>
        <authorList>
            <person name="Zhang L."/>
            <person name="Zhang C."/>
            <person name="Wu P."/>
            <person name="Chen Y."/>
            <person name="Li M."/>
            <person name="Jiang H."/>
            <person name="Wu G."/>
        </authorList>
    </citation>
    <scope>NUCLEOTIDE SEQUENCE [LARGE SCALE GENOMIC DNA]</scope>
    <source>
        <strain evidence="3">cv. GZQX0401</strain>
        <tissue evidence="2">Young leaves</tissue>
    </source>
</reference>
<name>A0A067KCR3_JATCU</name>
<protein>
    <submittedName>
        <fullName evidence="2">Uncharacterized protein</fullName>
    </submittedName>
</protein>
<dbReference type="STRING" id="180498.A0A067KCR3"/>
<dbReference type="OrthoDB" id="1759839at2759"/>
<evidence type="ECO:0000256" key="1">
    <source>
        <dbReference type="SAM" id="SignalP"/>
    </source>
</evidence>
<dbReference type="EMBL" id="KK914717">
    <property type="protein sequence ID" value="KDP30030.1"/>
    <property type="molecule type" value="Genomic_DNA"/>
</dbReference>
<gene>
    <name evidence="2" type="ORF">JCGZ_18606</name>
</gene>
<evidence type="ECO:0000313" key="2">
    <source>
        <dbReference type="EMBL" id="KDP30030.1"/>
    </source>
</evidence>
<dbReference type="AlphaFoldDB" id="A0A067KCR3"/>
<evidence type="ECO:0000313" key="3">
    <source>
        <dbReference type="Proteomes" id="UP000027138"/>
    </source>
</evidence>
<organism evidence="2 3">
    <name type="scientific">Jatropha curcas</name>
    <name type="common">Barbados nut</name>
    <dbReference type="NCBI Taxonomy" id="180498"/>
    <lineage>
        <taxon>Eukaryota</taxon>
        <taxon>Viridiplantae</taxon>
        <taxon>Streptophyta</taxon>
        <taxon>Embryophyta</taxon>
        <taxon>Tracheophyta</taxon>
        <taxon>Spermatophyta</taxon>
        <taxon>Magnoliopsida</taxon>
        <taxon>eudicotyledons</taxon>
        <taxon>Gunneridae</taxon>
        <taxon>Pentapetalae</taxon>
        <taxon>rosids</taxon>
        <taxon>fabids</taxon>
        <taxon>Malpighiales</taxon>
        <taxon>Euphorbiaceae</taxon>
        <taxon>Crotonoideae</taxon>
        <taxon>Jatropheae</taxon>
        <taxon>Jatropha</taxon>
    </lineage>
</organism>
<keyword evidence="1" id="KW-0732">Signal</keyword>
<feature type="signal peptide" evidence="1">
    <location>
        <begin position="1"/>
        <end position="16"/>
    </location>
</feature>
<proteinExistence type="predicted"/>
<keyword evidence="3" id="KW-1185">Reference proteome</keyword>
<feature type="chain" id="PRO_5001639454" evidence="1">
    <location>
        <begin position="17"/>
        <end position="327"/>
    </location>
</feature>
<sequence length="327" mass="37736">MVVLLLSTRLMNFCQSYTASVYKRPATFVCTVQCQNFSSLTLSRALFLKKKMAEPDVAVPILVPDQPCLYEVDISKLFIDENLNRSLCLVYLEGPIPDSIQENENVGESIAQTFAYFPRLKSKNLVGAQIVHLFAAEDPLISPRKKWIKLHYLGAYIDLTVNAVTRWEGYSFFLLFVMNLKGEIYSPVMFKPLNDYELEISGNDENCSVPNLAENSRIIFVRQLSLHLRTLDHEVALRLLESFSRMIHAKKLPRVNKLWQGRDRERVDDFIRFPGKLEKLELVTDLMCDLASSYFTGKLPIELNCRMMNKSVCSLCCKIRLTYFRYI</sequence>
<dbReference type="Proteomes" id="UP000027138">
    <property type="component" value="Unassembled WGS sequence"/>
</dbReference>